<evidence type="ECO:0000256" key="1">
    <source>
        <dbReference type="SAM" id="MobiDB-lite"/>
    </source>
</evidence>
<name>A0A1J5TWL1_9ZZZZ</name>
<dbReference type="EMBL" id="MLJW01000003">
    <property type="protein sequence ID" value="OIR18180.1"/>
    <property type="molecule type" value="Genomic_DNA"/>
</dbReference>
<protein>
    <submittedName>
        <fullName evidence="3">Transport protein TonB</fullName>
    </submittedName>
</protein>
<dbReference type="PROSITE" id="PS52015">
    <property type="entry name" value="TONB_CTD"/>
    <property type="match status" value="1"/>
</dbReference>
<evidence type="ECO:0000259" key="2">
    <source>
        <dbReference type="PROSITE" id="PS52015"/>
    </source>
</evidence>
<dbReference type="Gene3D" id="3.30.1150.10">
    <property type="match status" value="1"/>
</dbReference>
<accession>A0A1J5TWL1</accession>
<sequence>MANSRDQFQALGLAAAIEFALLAGAAFALTSTSSMKPVLSGSETISLVSEDQPPLVPKPKPQVQPQPKAQPKPQAVPEEPKPELPQVAEAQANAFTEPTPPPPPVAVAGNAEPSAEYAAKVRAAVQAAQFLPPAAYSLHYTGRVKVEFHMRDKVPSAVRLLVGSGIGMIDRVALQSVQNAKYPEPPPEIQGSDHVYQVWVEFSRE</sequence>
<dbReference type="GO" id="GO:0055085">
    <property type="term" value="P:transmembrane transport"/>
    <property type="evidence" value="ECO:0007669"/>
    <property type="project" value="InterPro"/>
</dbReference>
<feature type="region of interest" description="Disordered" evidence="1">
    <location>
        <begin position="39"/>
        <end position="85"/>
    </location>
</feature>
<comment type="caution">
    <text evidence="3">The sequence shown here is derived from an EMBL/GenBank/DDBJ whole genome shotgun (WGS) entry which is preliminary data.</text>
</comment>
<feature type="compositionally biased region" description="Polar residues" evidence="1">
    <location>
        <begin position="39"/>
        <end position="49"/>
    </location>
</feature>
<gene>
    <name evidence="3" type="ORF">GALL_15070</name>
</gene>
<reference evidence="3" key="1">
    <citation type="submission" date="2016-10" db="EMBL/GenBank/DDBJ databases">
        <title>Sequence of Gallionella enrichment culture.</title>
        <authorList>
            <person name="Poehlein A."/>
            <person name="Muehling M."/>
            <person name="Daniel R."/>
        </authorList>
    </citation>
    <scope>NUCLEOTIDE SEQUENCE</scope>
</reference>
<dbReference type="AlphaFoldDB" id="A0A1J5TWL1"/>
<feature type="compositionally biased region" description="Pro residues" evidence="1">
    <location>
        <begin position="54"/>
        <end position="70"/>
    </location>
</feature>
<dbReference type="InterPro" id="IPR037682">
    <property type="entry name" value="TonB_C"/>
</dbReference>
<feature type="domain" description="TonB C-terminal" evidence="2">
    <location>
        <begin position="116"/>
        <end position="205"/>
    </location>
</feature>
<proteinExistence type="predicted"/>
<evidence type="ECO:0000313" key="3">
    <source>
        <dbReference type="EMBL" id="OIR18180.1"/>
    </source>
</evidence>
<dbReference type="SUPFAM" id="SSF74653">
    <property type="entry name" value="TolA/TonB C-terminal domain"/>
    <property type="match status" value="1"/>
</dbReference>
<organism evidence="3">
    <name type="scientific">mine drainage metagenome</name>
    <dbReference type="NCBI Taxonomy" id="410659"/>
    <lineage>
        <taxon>unclassified sequences</taxon>
        <taxon>metagenomes</taxon>
        <taxon>ecological metagenomes</taxon>
    </lineage>
</organism>